<evidence type="ECO:0000256" key="2">
    <source>
        <dbReference type="ARBA" id="ARBA00022670"/>
    </source>
</evidence>
<dbReference type="GO" id="GO:0006508">
    <property type="term" value="P:proteolysis"/>
    <property type="evidence" value="ECO:0007669"/>
    <property type="project" value="UniProtKB-KW"/>
</dbReference>
<evidence type="ECO:0000256" key="3">
    <source>
        <dbReference type="ARBA" id="ARBA00022801"/>
    </source>
</evidence>
<reference evidence="5" key="1">
    <citation type="journal article" date="2023" name="Nat. Commun.">
        <title>Diploid and tetraploid genomes of Acorus and the evolution of monocots.</title>
        <authorList>
            <person name="Ma L."/>
            <person name="Liu K.W."/>
            <person name="Li Z."/>
            <person name="Hsiao Y.Y."/>
            <person name="Qi Y."/>
            <person name="Fu T."/>
            <person name="Tang G.D."/>
            <person name="Zhang D."/>
            <person name="Sun W.H."/>
            <person name="Liu D.K."/>
            <person name="Li Y."/>
            <person name="Chen G.Z."/>
            <person name="Liu X.D."/>
            <person name="Liao X.Y."/>
            <person name="Jiang Y.T."/>
            <person name="Yu X."/>
            <person name="Hao Y."/>
            <person name="Huang J."/>
            <person name="Zhao X.W."/>
            <person name="Ke S."/>
            <person name="Chen Y.Y."/>
            <person name="Wu W.L."/>
            <person name="Hsu J.L."/>
            <person name="Lin Y.F."/>
            <person name="Huang M.D."/>
            <person name="Li C.Y."/>
            <person name="Huang L."/>
            <person name="Wang Z.W."/>
            <person name="Zhao X."/>
            <person name="Zhong W.Y."/>
            <person name="Peng D.H."/>
            <person name="Ahmad S."/>
            <person name="Lan S."/>
            <person name="Zhang J.S."/>
            <person name="Tsai W.C."/>
            <person name="Van de Peer Y."/>
            <person name="Liu Z.J."/>
        </authorList>
    </citation>
    <scope>NUCLEOTIDE SEQUENCE</scope>
    <source>
        <strain evidence="5">CP</strain>
    </source>
</reference>
<gene>
    <name evidence="5" type="primary">ULP1B</name>
    <name evidence="5" type="ORF">QJS10_CPB21g00854</name>
</gene>
<dbReference type="Pfam" id="PF02902">
    <property type="entry name" value="Peptidase_C48"/>
    <property type="match status" value="1"/>
</dbReference>
<dbReference type="GO" id="GO:0008234">
    <property type="term" value="F:cysteine-type peptidase activity"/>
    <property type="evidence" value="ECO:0007669"/>
    <property type="project" value="InterPro"/>
</dbReference>
<protein>
    <submittedName>
        <fullName evidence="5">Ubiquitin-like-specific protease 1B</fullName>
    </submittedName>
</protein>
<dbReference type="InterPro" id="IPR003653">
    <property type="entry name" value="Peptidase_C48_C"/>
</dbReference>
<evidence type="ECO:0000313" key="5">
    <source>
        <dbReference type="EMBL" id="KAK1284404.1"/>
    </source>
</evidence>
<proteinExistence type="inferred from homology"/>
<organism evidence="5 6">
    <name type="scientific">Acorus calamus</name>
    <name type="common">Sweet flag</name>
    <dbReference type="NCBI Taxonomy" id="4465"/>
    <lineage>
        <taxon>Eukaryota</taxon>
        <taxon>Viridiplantae</taxon>
        <taxon>Streptophyta</taxon>
        <taxon>Embryophyta</taxon>
        <taxon>Tracheophyta</taxon>
        <taxon>Spermatophyta</taxon>
        <taxon>Magnoliopsida</taxon>
        <taxon>Liliopsida</taxon>
        <taxon>Acoraceae</taxon>
        <taxon>Acorus</taxon>
    </lineage>
</organism>
<dbReference type="SUPFAM" id="SSF54001">
    <property type="entry name" value="Cysteine proteinases"/>
    <property type="match status" value="1"/>
</dbReference>
<dbReference type="EMBL" id="JAUJYO010000021">
    <property type="protein sequence ID" value="KAK1284404.1"/>
    <property type="molecule type" value="Genomic_DNA"/>
</dbReference>
<evidence type="ECO:0000313" key="6">
    <source>
        <dbReference type="Proteomes" id="UP001180020"/>
    </source>
</evidence>
<keyword evidence="2 5" id="KW-0645">Protease</keyword>
<reference evidence="5" key="2">
    <citation type="submission" date="2023-06" db="EMBL/GenBank/DDBJ databases">
        <authorList>
            <person name="Ma L."/>
            <person name="Liu K.-W."/>
            <person name="Li Z."/>
            <person name="Hsiao Y.-Y."/>
            <person name="Qi Y."/>
            <person name="Fu T."/>
            <person name="Tang G."/>
            <person name="Zhang D."/>
            <person name="Sun W.-H."/>
            <person name="Liu D.-K."/>
            <person name="Li Y."/>
            <person name="Chen G.-Z."/>
            <person name="Liu X.-D."/>
            <person name="Liao X.-Y."/>
            <person name="Jiang Y.-T."/>
            <person name="Yu X."/>
            <person name="Hao Y."/>
            <person name="Huang J."/>
            <person name="Zhao X.-W."/>
            <person name="Ke S."/>
            <person name="Chen Y.-Y."/>
            <person name="Wu W.-L."/>
            <person name="Hsu J.-L."/>
            <person name="Lin Y.-F."/>
            <person name="Huang M.-D."/>
            <person name="Li C.-Y."/>
            <person name="Huang L."/>
            <person name="Wang Z.-W."/>
            <person name="Zhao X."/>
            <person name="Zhong W.-Y."/>
            <person name="Peng D.-H."/>
            <person name="Ahmad S."/>
            <person name="Lan S."/>
            <person name="Zhang J.-S."/>
            <person name="Tsai W.-C."/>
            <person name="Van De Peer Y."/>
            <person name="Liu Z.-J."/>
        </authorList>
    </citation>
    <scope>NUCLEOTIDE SEQUENCE</scope>
    <source>
        <strain evidence="5">CP</strain>
        <tissue evidence="5">Leaves</tissue>
    </source>
</reference>
<dbReference type="InterPro" id="IPR038765">
    <property type="entry name" value="Papain-like_cys_pep_sf"/>
</dbReference>
<accession>A0AAV9C7Y4</accession>
<dbReference type="Gene3D" id="3.40.395.10">
    <property type="entry name" value="Adenoviral Proteinase, Chain A"/>
    <property type="match status" value="1"/>
</dbReference>
<keyword evidence="6" id="KW-1185">Reference proteome</keyword>
<evidence type="ECO:0000259" key="4">
    <source>
        <dbReference type="Pfam" id="PF02902"/>
    </source>
</evidence>
<sequence>MRIVAGFAKTTDRVPIVRDDQCSQQSNGFDCGMFVLKYNEHLIKGINVDFT</sequence>
<evidence type="ECO:0000256" key="1">
    <source>
        <dbReference type="ARBA" id="ARBA00005234"/>
    </source>
</evidence>
<dbReference type="Proteomes" id="UP001180020">
    <property type="component" value="Unassembled WGS sequence"/>
</dbReference>
<comment type="caution">
    <text evidence="5">The sequence shown here is derived from an EMBL/GenBank/DDBJ whole genome shotgun (WGS) entry which is preliminary data.</text>
</comment>
<dbReference type="AlphaFoldDB" id="A0AAV9C7Y4"/>
<feature type="domain" description="Ubiquitin-like protease family profile" evidence="4">
    <location>
        <begin position="13"/>
        <end position="50"/>
    </location>
</feature>
<comment type="similarity">
    <text evidence="1">Belongs to the peptidase C48 family.</text>
</comment>
<keyword evidence="3" id="KW-0378">Hydrolase</keyword>
<name>A0AAV9C7Y4_ACOCL</name>